<dbReference type="Proteomes" id="UP000010953">
    <property type="component" value="Unassembled WGS sequence"/>
</dbReference>
<comment type="caution">
    <text evidence="1">The sequence shown here is derived from an EMBL/GenBank/DDBJ whole genome shotgun (WGS) entry which is preliminary data.</text>
</comment>
<dbReference type="InParanoid" id="M7XA03"/>
<protein>
    <submittedName>
        <fullName evidence="1">Uncharacterized protein</fullName>
    </submittedName>
</protein>
<evidence type="ECO:0000313" key="2">
    <source>
        <dbReference type="Proteomes" id="UP000010953"/>
    </source>
</evidence>
<gene>
    <name evidence="1" type="ORF">C943_04073</name>
</gene>
<evidence type="ECO:0000313" key="1">
    <source>
        <dbReference type="EMBL" id="EMS34255.1"/>
    </source>
</evidence>
<keyword evidence="2" id="KW-1185">Reference proteome</keyword>
<sequence length="45" mass="5113">MPRTADRAVCGSLMGNKKIFFATNGHIFRVVQMTGKFDQIKIQKK</sequence>
<dbReference type="AlphaFoldDB" id="M7XA03"/>
<name>M7XA03_9BACT</name>
<dbReference type="EMBL" id="AMZY02000007">
    <property type="protein sequence ID" value="EMS34255.1"/>
    <property type="molecule type" value="Genomic_DNA"/>
</dbReference>
<proteinExistence type="predicted"/>
<organism evidence="1 2">
    <name type="scientific">Mariniradius saccharolyticus AK6</name>
    <dbReference type="NCBI Taxonomy" id="1239962"/>
    <lineage>
        <taxon>Bacteria</taxon>
        <taxon>Pseudomonadati</taxon>
        <taxon>Bacteroidota</taxon>
        <taxon>Cytophagia</taxon>
        <taxon>Cytophagales</taxon>
        <taxon>Cyclobacteriaceae</taxon>
        <taxon>Mariniradius</taxon>
    </lineage>
</organism>
<dbReference type="STRING" id="1239962.C943_04073"/>
<reference evidence="1" key="1">
    <citation type="submission" date="2013-01" db="EMBL/GenBank/DDBJ databases">
        <title>Genome assembly of Mariniradius saccharolyticus AK6.</title>
        <authorList>
            <person name="Vaidya B."/>
            <person name="Khatri I."/>
            <person name="Tanuku N.R.S."/>
            <person name="Subramanian S."/>
            <person name="Pinnaka A."/>
        </authorList>
    </citation>
    <scope>NUCLEOTIDE SEQUENCE [LARGE SCALE GENOMIC DNA]</scope>
    <source>
        <strain evidence="1">AK6</strain>
    </source>
</reference>
<accession>M7XA03</accession>